<evidence type="ECO:0000313" key="2">
    <source>
        <dbReference type="Proteomes" id="UP000070572"/>
    </source>
</evidence>
<name>A0AB34X0G5_9ACTO</name>
<dbReference type="Proteomes" id="UP000070572">
    <property type="component" value="Unassembled WGS sequence"/>
</dbReference>
<evidence type="ECO:0000313" key="1">
    <source>
        <dbReference type="EMBL" id="KXB80518.1"/>
    </source>
</evidence>
<sequence>MPTAPTREKHPRNNEFPVKNRKLLTHKIKLVFKYQRTRQRL</sequence>
<gene>
    <name evidence="1" type="ORF">HMPREF1862_01201</name>
</gene>
<protein>
    <submittedName>
        <fullName evidence="1">Uncharacterized protein</fullName>
    </submittedName>
</protein>
<comment type="caution">
    <text evidence="1">The sequence shown here is derived from an EMBL/GenBank/DDBJ whole genome shotgun (WGS) entry which is preliminary data.</text>
</comment>
<reference evidence="1 2" key="1">
    <citation type="submission" date="2016-01" db="EMBL/GenBank/DDBJ databases">
        <authorList>
            <person name="Mitreva M."/>
            <person name="Pepin K.H."/>
            <person name="Mihindukulasuriya K.A."/>
            <person name="Fulton R."/>
            <person name="Fronick C."/>
            <person name="O'Laughlin M."/>
            <person name="Miner T."/>
            <person name="Herter B."/>
            <person name="Rosa B.A."/>
            <person name="Cordes M."/>
            <person name="Tomlinson C."/>
            <person name="Wollam A."/>
            <person name="Palsikar V.B."/>
            <person name="Mardis E.R."/>
            <person name="Wilson R.K."/>
        </authorList>
    </citation>
    <scope>NUCLEOTIDE SEQUENCE [LARGE SCALE GENOMIC DNA]</scope>
    <source>
        <strain evidence="1 2">DNF00696</strain>
    </source>
</reference>
<accession>A0AB34X0G5</accession>
<dbReference type="EMBL" id="LSDN01000015">
    <property type="protein sequence ID" value="KXB80518.1"/>
    <property type="molecule type" value="Genomic_DNA"/>
</dbReference>
<proteinExistence type="predicted"/>
<organism evidence="1 2">
    <name type="scientific">Varibaculum cambriense</name>
    <dbReference type="NCBI Taxonomy" id="184870"/>
    <lineage>
        <taxon>Bacteria</taxon>
        <taxon>Bacillati</taxon>
        <taxon>Actinomycetota</taxon>
        <taxon>Actinomycetes</taxon>
        <taxon>Actinomycetales</taxon>
        <taxon>Actinomycetaceae</taxon>
        <taxon>Varibaculum</taxon>
    </lineage>
</organism>
<dbReference type="AlphaFoldDB" id="A0AB34X0G5"/>